<dbReference type="AlphaFoldDB" id="A0A8E2EFZ5"/>
<feature type="region of interest" description="Disordered" evidence="1">
    <location>
        <begin position="81"/>
        <end position="101"/>
    </location>
</feature>
<evidence type="ECO:0000256" key="1">
    <source>
        <dbReference type="SAM" id="MobiDB-lite"/>
    </source>
</evidence>
<reference evidence="2 3" key="1">
    <citation type="journal article" date="2016" name="Nat. Commun.">
        <title>Ectomycorrhizal ecology is imprinted in the genome of the dominant symbiotic fungus Cenococcum geophilum.</title>
        <authorList>
            <consortium name="DOE Joint Genome Institute"/>
            <person name="Peter M."/>
            <person name="Kohler A."/>
            <person name="Ohm R.A."/>
            <person name="Kuo A."/>
            <person name="Krutzmann J."/>
            <person name="Morin E."/>
            <person name="Arend M."/>
            <person name="Barry K.W."/>
            <person name="Binder M."/>
            <person name="Choi C."/>
            <person name="Clum A."/>
            <person name="Copeland A."/>
            <person name="Grisel N."/>
            <person name="Haridas S."/>
            <person name="Kipfer T."/>
            <person name="LaButti K."/>
            <person name="Lindquist E."/>
            <person name="Lipzen A."/>
            <person name="Maire R."/>
            <person name="Meier B."/>
            <person name="Mihaltcheva S."/>
            <person name="Molinier V."/>
            <person name="Murat C."/>
            <person name="Poggeler S."/>
            <person name="Quandt C.A."/>
            <person name="Sperisen C."/>
            <person name="Tritt A."/>
            <person name="Tisserant E."/>
            <person name="Crous P.W."/>
            <person name="Henrissat B."/>
            <person name="Nehls U."/>
            <person name="Egli S."/>
            <person name="Spatafora J.W."/>
            <person name="Grigoriev I.V."/>
            <person name="Martin F.M."/>
        </authorList>
    </citation>
    <scope>NUCLEOTIDE SEQUENCE [LARGE SCALE GENOMIC DNA]</scope>
    <source>
        <strain evidence="2 3">CBS 459.81</strain>
    </source>
</reference>
<protein>
    <submittedName>
        <fullName evidence="2">Uncharacterized protein</fullName>
    </submittedName>
</protein>
<evidence type="ECO:0000313" key="3">
    <source>
        <dbReference type="Proteomes" id="UP000250266"/>
    </source>
</evidence>
<keyword evidence="3" id="KW-1185">Reference proteome</keyword>
<accession>A0A8E2EFZ5</accession>
<proteinExistence type="predicted"/>
<evidence type="ECO:0000313" key="2">
    <source>
        <dbReference type="EMBL" id="OCK83153.1"/>
    </source>
</evidence>
<organism evidence="2 3">
    <name type="scientific">Lepidopterella palustris CBS 459.81</name>
    <dbReference type="NCBI Taxonomy" id="1314670"/>
    <lineage>
        <taxon>Eukaryota</taxon>
        <taxon>Fungi</taxon>
        <taxon>Dikarya</taxon>
        <taxon>Ascomycota</taxon>
        <taxon>Pezizomycotina</taxon>
        <taxon>Dothideomycetes</taxon>
        <taxon>Pleosporomycetidae</taxon>
        <taxon>Mytilinidiales</taxon>
        <taxon>Argynnaceae</taxon>
        <taxon>Lepidopterella</taxon>
    </lineage>
</organism>
<gene>
    <name evidence="2" type="ORF">K432DRAFT_194270</name>
</gene>
<dbReference type="Proteomes" id="UP000250266">
    <property type="component" value="Unassembled WGS sequence"/>
</dbReference>
<sequence length="101" mass="11377">MRELRLMHPSRLTVAKCSESLIRKSKAKHSTAKHSKAQQSTAKHRNAYRQSDHTAIQEYFVASKRGGNRAKRVLSCRLGIASPLQPHLSPPPRPDLPQTSR</sequence>
<dbReference type="EMBL" id="KV744868">
    <property type="protein sequence ID" value="OCK83153.1"/>
    <property type="molecule type" value="Genomic_DNA"/>
</dbReference>
<name>A0A8E2EFZ5_9PEZI</name>
<feature type="compositionally biased region" description="Basic residues" evidence="1">
    <location>
        <begin position="23"/>
        <end position="47"/>
    </location>
</feature>
<feature type="region of interest" description="Disordered" evidence="1">
    <location>
        <begin position="23"/>
        <end position="51"/>
    </location>
</feature>